<feature type="domain" description="ATP-cone" evidence="9">
    <location>
        <begin position="49"/>
        <end position="139"/>
    </location>
</feature>
<feature type="zinc finger region" evidence="8">
    <location>
        <begin position="3"/>
        <end position="34"/>
    </location>
</feature>
<evidence type="ECO:0000256" key="2">
    <source>
        <dbReference type="ARBA" id="ARBA00022741"/>
    </source>
</evidence>
<keyword evidence="5 8" id="KW-0805">Transcription regulation</keyword>
<evidence type="ECO:0000313" key="10">
    <source>
        <dbReference type="EMBL" id="VEN75217.1"/>
    </source>
</evidence>
<name>A0A484HQQ6_9BACT</name>
<dbReference type="InterPro" id="IPR005144">
    <property type="entry name" value="ATP-cone_dom"/>
</dbReference>
<evidence type="ECO:0000256" key="3">
    <source>
        <dbReference type="ARBA" id="ARBA00022771"/>
    </source>
</evidence>
<dbReference type="EMBL" id="CAACVI010000050">
    <property type="protein sequence ID" value="VEN75217.1"/>
    <property type="molecule type" value="Genomic_DNA"/>
</dbReference>
<keyword evidence="3 8" id="KW-0863">Zinc-finger</keyword>
<dbReference type="Pfam" id="PF03477">
    <property type="entry name" value="ATP-cone"/>
    <property type="match status" value="1"/>
</dbReference>
<evidence type="ECO:0000256" key="7">
    <source>
        <dbReference type="ARBA" id="ARBA00023163"/>
    </source>
</evidence>
<keyword evidence="8" id="KW-0479">Metal-binding</keyword>
<dbReference type="NCBIfam" id="TIGR00244">
    <property type="entry name" value="transcriptional regulator NrdR"/>
    <property type="match status" value="1"/>
</dbReference>
<organism evidence="10">
    <name type="scientific">uncultured Desulfobacteraceae bacterium</name>
    <dbReference type="NCBI Taxonomy" id="218296"/>
    <lineage>
        <taxon>Bacteria</taxon>
        <taxon>Pseudomonadati</taxon>
        <taxon>Thermodesulfobacteriota</taxon>
        <taxon>Desulfobacteria</taxon>
        <taxon>Desulfobacterales</taxon>
        <taxon>Desulfobacteraceae</taxon>
        <taxon>environmental samples</taxon>
    </lineage>
</organism>
<dbReference type="PANTHER" id="PTHR30455:SF2">
    <property type="entry name" value="TRANSCRIPTIONAL REPRESSOR NRDR"/>
    <property type="match status" value="1"/>
</dbReference>
<evidence type="ECO:0000256" key="4">
    <source>
        <dbReference type="ARBA" id="ARBA00022840"/>
    </source>
</evidence>
<keyword evidence="8" id="KW-0862">Zinc</keyword>
<keyword evidence="6 8" id="KW-0238">DNA-binding</keyword>
<keyword evidence="2 8" id="KW-0547">Nucleotide-binding</keyword>
<keyword evidence="4 8" id="KW-0067">ATP-binding</keyword>
<evidence type="ECO:0000256" key="1">
    <source>
        <dbReference type="ARBA" id="ARBA00022491"/>
    </source>
</evidence>
<protein>
    <recommendedName>
        <fullName evidence="8">Transcriptional repressor NrdR</fullName>
    </recommendedName>
</protein>
<dbReference type="GO" id="GO:0003677">
    <property type="term" value="F:DNA binding"/>
    <property type="evidence" value="ECO:0007669"/>
    <property type="project" value="UniProtKB-KW"/>
</dbReference>
<dbReference type="AlphaFoldDB" id="A0A484HQQ6"/>
<dbReference type="GO" id="GO:0045892">
    <property type="term" value="P:negative regulation of DNA-templated transcription"/>
    <property type="evidence" value="ECO:0007669"/>
    <property type="project" value="UniProtKB-UniRule"/>
</dbReference>
<sequence>MKCPFCSKTDHKVVDSRMTKDRRAIRRRRECVPCGRRFTTYERVEKTPAVILKKDGRRENFSRPKALMGIQKACEKRKISMHVIDDFISVLERDLGEMEEKEIPSSVIGEKIMSWLHDLDDIAYVRFASVYREFKDVNDFVEELKKMLSKENGGKRA</sequence>
<accession>A0A484HQQ6</accession>
<comment type="similarity">
    <text evidence="8">Belongs to the NrdR family.</text>
</comment>
<dbReference type="HAMAP" id="MF_00440">
    <property type="entry name" value="NrdR"/>
    <property type="match status" value="1"/>
</dbReference>
<reference evidence="10" key="1">
    <citation type="submission" date="2019-01" db="EMBL/GenBank/DDBJ databases">
        <authorList>
            <consortium name="Genoscope - CEA"/>
            <person name="William W."/>
        </authorList>
    </citation>
    <scope>NUCLEOTIDE SEQUENCE</scope>
    <source>
        <strain evidence="10">CR-1</strain>
    </source>
</reference>
<keyword evidence="1 8" id="KW-0678">Repressor</keyword>
<dbReference type="PROSITE" id="PS51161">
    <property type="entry name" value="ATP_CONE"/>
    <property type="match status" value="1"/>
</dbReference>
<dbReference type="InterPro" id="IPR055173">
    <property type="entry name" value="NrdR-like_N"/>
</dbReference>
<keyword evidence="7 8" id="KW-0804">Transcription</keyword>
<proteinExistence type="inferred from homology"/>
<evidence type="ECO:0000256" key="8">
    <source>
        <dbReference type="HAMAP-Rule" id="MF_00440"/>
    </source>
</evidence>
<dbReference type="PANTHER" id="PTHR30455">
    <property type="entry name" value="TRANSCRIPTIONAL REPRESSOR NRDR"/>
    <property type="match status" value="1"/>
</dbReference>
<evidence type="ECO:0000259" key="9">
    <source>
        <dbReference type="PROSITE" id="PS51161"/>
    </source>
</evidence>
<dbReference type="GO" id="GO:0005524">
    <property type="term" value="F:ATP binding"/>
    <property type="evidence" value="ECO:0007669"/>
    <property type="project" value="UniProtKB-UniRule"/>
</dbReference>
<dbReference type="GO" id="GO:0008270">
    <property type="term" value="F:zinc ion binding"/>
    <property type="evidence" value="ECO:0007669"/>
    <property type="project" value="UniProtKB-UniRule"/>
</dbReference>
<evidence type="ECO:0000256" key="6">
    <source>
        <dbReference type="ARBA" id="ARBA00023125"/>
    </source>
</evidence>
<comment type="function">
    <text evidence="8">Negatively regulates transcription of bacterial ribonucleotide reductase nrd genes and operons by binding to NrdR-boxes.</text>
</comment>
<gene>
    <name evidence="8 10" type="primary">nrdR</name>
    <name evidence="10" type="ORF">EPICR_70058</name>
</gene>
<dbReference type="InterPro" id="IPR003796">
    <property type="entry name" value="RNR_NrdR-like"/>
</dbReference>
<comment type="cofactor">
    <cofactor evidence="8">
        <name>Zn(2+)</name>
        <dbReference type="ChEBI" id="CHEBI:29105"/>
    </cofactor>
    <text evidence="8">Binds 1 zinc ion.</text>
</comment>
<evidence type="ECO:0000256" key="5">
    <source>
        <dbReference type="ARBA" id="ARBA00023015"/>
    </source>
</evidence>
<dbReference type="Pfam" id="PF22811">
    <property type="entry name" value="Zn_ribbon_NrdR"/>
    <property type="match status" value="1"/>
</dbReference>